<dbReference type="RefSeq" id="XP_008304099.1">
    <property type="nucleotide sequence ID" value="XM_008305877.1"/>
</dbReference>
<dbReference type="PROSITE" id="PS00018">
    <property type="entry name" value="EF_HAND_1"/>
    <property type="match status" value="2"/>
</dbReference>
<dbReference type="Ensembl" id="ENSSPAT00000024886.1">
    <property type="protein sequence ID" value="ENSSPAP00000024483.1"/>
    <property type="gene ID" value="ENSSPAG00000018506.1"/>
</dbReference>
<evidence type="ECO:0000256" key="3">
    <source>
        <dbReference type="ARBA" id="ARBA00022837"/>
    </source>
</evidence>
<evidence type="ECO:0000256" key="2">
    <source>
        <dbReference type="ARBA" id="ARBA00022737"/>
    </source>
</evidence>
<dbReference type="PROSITE" id="PS50222">
    <property type="entry name" value="EF_HAND_2"/>
    <property type="match status" value="3"/>
</dbReference>
<dbReference type="SUPFAM" id="SSF47473">
    <property type="entry name" value="EF-hand"/>
    <property type="match status" value="1"/>
</dbReference>
<name>A0A3B5ASR3_9TELE</name>
<sequence length="208" mass="23832">MAGTSRHDREMALRAKRQLAACSDPVEKLRLQCLIRGSSGIKGLSRTFRIMDDNSSRSLDLKEFLKGLNDFGLVLEKDEAMQLFQHLDRDGSGAIDFDEFLVALRPPMSKARKEVVMQAFRKLDKTGDGVITVEDLQGVYNAKYHPKYQNGEWTEEQVFRTFLDNFDSPYDKDGKVTQEEFMSYYAGVSASIDTDVYFIVMMRNAWKL</sequence>
<proteinExistence type="predicted"/>
<dbReference type="PANTHER" id="PTHR34524">
    <property type="entry name" value="CALCYPHOSIN"/>
    <property type="match status" value="1"/>
</dbReference>
<feature type="domain" description="EF-hand" evidence="4">
    <location>
        <begin position="39"/>
        <end position="74"/>
    </location>
</feature>
<keyword evidence="6" id="KW-1185">Reference proteome</keyword>
<dbReference type="InterPro" id="IPR002048">
    <property type="entry name" value="EF_hand_dom"/>
</dbReference>
<evidence type="ECO:0000256" key="1">
    <source>
        <dbReference type="ARBA" id="ARBA00022723"/>
    </source>
</evidence>
<evidence type="ECO:0000313" key="5">
    <source>
        <dbReference type="Ensembl" id="ENSSPAP00000024483.1"/>
    </source>
</evidence>
<gene>
    <name evidence="7" type="primary">LOC103375566</name>
</gene>
<dbReference type="CTD" id="550473"/>
<dbReference type="SMART" id="SM00054">
    <property type="entry name" value="EFh"/>
    <property type="match status" value="4"/>
</dbReference>
<dbReference type="PANTHER" id="PTHR34524:SF6">
    <property type="entry name" value="CALCYPHOSINE LIKE"/>
    <property type="match status" value="1"/>
</dbReference>
<evidence type="ECO:0000313" key="7">
    <source>
        <dbReference type="RefSeq" id="XP_008304099.1"/>
    </source>
</evidence>
<dbReference type="InterPro" id="IPR018247">
    <property type="entry name" value="EF_Hand_1_Ca_BS"/>
</dbReference>
<organism evidence="5">
    <name type="scientific">Stegastes partitus</name>
    <name type="common">bicolor damselfish</name>
    <dbReference type="NCBI Taxonomy" id="144197"/>
    <lineage>
        <taxon>Eukaryota</taxon>
        <taxon>Metazoa</taxon>
        <taxon>Chordata</taxon>
        <taxon>Craniata</taxon>
        <taxon>Vertebrata</taxon>
        <taxon>Euteleostomi</taxon>
        <taxon>Actinopterygii</taxon>
        <taxon>Neopterygii</taxon>
        <taxon>Teleostei</taxon>
        <taxon>Neoteleostei</taxon>
        <taxon>Acanthomorphata</taxon>
        <taxon>Ovalentaria</taxon>
        <taxon>Pomacentridae</taxon>
        <taxon>Stegastes</taxon>
    </lineage>
</organism>
<protein>
    <submittedName>
        <fullName evidence="5 7">Calcyphosin-like protein</fullName>
    </submittedName>
</protein>
<dbReference type="Proteomes" id="UP000694891">
    <property type="component" value="Unplaced"/>
</dbReference>
<keyword evidence="2" id="KW-0677">Repeat</keyword>
<dbReference type="CDD" id="cd00051">
    <property type="entry name" value="EFh"/>
    <property type="match status" value="1"/>
</dbReference>
<feature type="domain" description="EF-hand" evidence="4">
    <location>
        <begin position="75"/>
        <end position="110"/>
    </location>
</feature>
<dbReference type="Gene3D" id="1.10.238.10">
    <property type="entry name" value="EF-hand"/>
    <property type="match status" value="2"/>
</dbReference>
<dbReference type="AlphaFoldDB" id="A0A3B5ASR3"/>
<dbReference type="InterPro" id="IPR011992">
    <property type="entry name" value="EF-hand-dom_pair"/>
</dbReference>
<feature type="domain" description="EF-hand" evidence="4">
    <location>
        <begin position="111"/>
        <end position="146"/>
    </location>
</feature>
<dbReference type="GeneTree" id="ENSGT00940000156466"/>
<keyword evidence="1" id="KW-0479">Metal-binding</keyword>
<dbReference type="GO" id="GO:0005509">
    <property type="term" value="F:calcium ion binding"/>
    <property type="evidence" value="ECO:0007669"/>
    <property type="project" value="InterPro"/>
</dbReference>
<dbReference type="OrthoDB" id="444540at2759"/>
<evidence type="ECO:0000259" key="4">
    <source>
        <dbReference type="PROSITE" id="PS50222"/>
    </source>
</evidence>
<dbReference type="InterPro" id="IPR051581">
    <property type="entry name" value="Ca-bind"/>
</dbReference>
<reference evidence="7" key="2">
    <citation type="submission" date="2025-04" db="UniProtKB">
        <authorList>
            <consortium name="RefSeq"/>
        </authorList>
    </citation>
    <scope>IDENTIFICATION</scope>
</reference>
<keyword evidence="3" id="KW-0106">Calcium</keyword>
<dbReference type="STRING" id="144197.ENSSPAP00000024483"/>
<dbReference type="Pfam" id="PF13499">
    <property type="entry name" value="EF-hand_7"/>
    <property type="match status" value="1"/>
</dbReference>
<reference evidence="5" key="1">
    <citation type="submission" date="2023-09" db="UniProtKB">
        <authorList>
            <consortium name="Ensembl"/>
        </authorList>
    </citation>
    <scope>IDENTIFICATION</scope>
</reference>
<accession>A0A3B5ASR3</accession>
<evidence type="ECO:0000313" key="6">
    <source>
        <dbReference type="Proteomes" id="UP000694891"/>
    </source>
</evidence>